<dbReference type="EMBL" id="JAULSR010000002">
    <property type="protein sequence ID" value="KAK0629108.1"/>
    <property type="molecule type" value="Genomic_DNA"/>
</dbReference>
<evidence type="ECO:0000313" key="2">
    <source>
        <dbReference type="EMBL" id="KAK0629108.1"/>
    </source>
</evidence>
<keyword evidence="1" id="KW-0732">Signal</keyword>
<dbReference type="AlphaFoldDB" id="A0AA40C9F1"/>
<evidence type="ECO:0000256" key="1">
    <source>
        <dbReference type="SAM" id="SignalP"/>
    </source>
</evidence>
<gene>
    <name evidence="2" type="ORF">B0T17DRAFT_176986</name>
</gene>
<evidence type="ECO:0000313" key="3">
    <source>
        <dbReference type="Proteomes" id="UP001174934"/>
    </source>
</evidence>
<feature type="chain" id="PRO_5041313942" evidence="1">
    <location>
        <begin position="19"/>
        <end position="151"/>
    </location>
</feature>
<keyword evidence="3" id="KW-1185">Reference proteome</keyword>
<organism evidence="2 3">
    <name type="scientific">Bombardia bombarda</name>
    <dbReference type="NCBI Taxonomy" id="252184"/>
    <lineage>
        <taxon>Eukaryota</taxon>
        <taxon>Fungi</taxon>
        <taxon>Dikarya</taxon>
        <taxon>Ascomycota</taxon>
        <taxon>Pezizomycotina</taxon>
        <taxon>Sordariomycetes</taxon>
        <taxon>Sordariomycetidae</taxon>
        <taxon>Sordariales</taxon>
        <taxon>Lasiosphaeriaceae</taxon>
        <taxon>Bombardia</taxon>
    </lineage>
</organism>
<name>A0AA40C9F1_9PEZI</name>
<reference evidence="2" key="1">
    <citation type="submission" date="2023-06" db="EMBL/GenBank/DDBJ databases">
        <title>Genome-scale phylogeny and comparative genomics of the fungal order Sordariales.</title>
        <authorList>
            <consortium name="Lawrence Berkeley National Laboratory"/>
            <person name="Hensen N."/>
            <person name="Bonometti L."/>
            <person name="Westerberg I."/>
            <person name="Brannstrom I.O."/>
            <person name="Guillou S."/>
            <person name="Cros-Aarteil S."/>
            <person name="Calhoun S."/>
            <person name="Haridas S."/>
            <person name="Kuo A."/>
            <person name="Mondo S."/>
            <person name="Pangilinan J."/>
            <person name="Riley R."/>
            <person name="LaButti K."/>
            <person name="Andreopoulos B."/>
            <person name="Lipzen A."/>
            <person name="Chen C."/>
            <person name="Yanf M."/>
            <person name="Daum C."/>
            <person name="Ng V."/>
            <person name="Clum A."/>
            <person name="Steindorff A."/>
            <person name="Ohm R."/>
            <person name="Martin F."/>
            <person name="Silar P."/>
            <person name="Natvig D."/>
            <person name="Lalanne C."/>
            <person name="Gautier V."/>
            <person name="Ament-velasquez S.L."/>
            <person name="Kruys A."/>
            <person name="Hutchinson M.I."/>
            <person name="Powell A.J."/>
            <person name="Barry K."/>
            <person name="Miller A.N."/>
            <person name="Grigoriev I.V."/>
            <person name="Debuchy R."/>
            <person name="Gladieux P."/>
            <person name="Thoren M.H."/>
            <person name="Johannesson H."/>
        </authorList>
    </citation>
    <scope>NUCLEOTIDE SEQUENCE</scope>
    <source>
        <strain evidence="2">SMH3391-2</strain>
    </source>
</reference>
<feature type="signal peptide" evidence="1">
    <location>
        <begin position="1"/>
        <end position="18"/>
    </location>
</feature>
<dbReference type="Proteomes" id="UP001174934">
    <property type="component" value="Unassembled WGS sequence"/>
</dbReference>
<accession>A0AA40C9F1</accession>
<comment type="caution">
    <text evidence="2">The sequence shown here is derived from an EMBL/GenBank/DDBJ whole genome shotgun (WGS) entry which is preliminary data.</text>
</comment>
<proteinExistence type="predicted"/>
<protein>
    <submittedName>
        <fullName evidence="2">Uncharacterized protein</fullName>
    </submittedName>
</protein>
<sequence>MSTTSLSKIFLFYSICLACPNTNAALKSRLRGLVRLESDLPSHPTEAEVEVEAAAAAAVAAVLRLESFWRRCCSLVQPRLFFDHMLLPSHQFPHASCRPSSSVISVFYTTSGLKVEPDIPILLWAPELCKTGFVVELLSLPRTAPGSDEPV</sequence>